<accession>A0A9W8LK49</accession>
<gene>
    <name evidence="3" type="ORF">H4R18_001767</name>
</gene>
<organism evidence="3 4">
    <name type="scientific">Coemansia javaensis</name>
    <dbReference type="NCBI Taxonomy" id="2761396"/>
    <lineage>
        <taxon>Eukaryota</taxon>
        <taxon>Fungi</taxon>
        <taxon>Fungi incertae sedis</taxon>
        <taxon>Zoopagomycota</taxon>
        <taxon>Kickxellomycotina</taxon>
        <taxon>Kickxellomycetes</taxon>
        <taxon>Kickxellales</taxon>
        <taxon>Kickxellaceae</taxon>
        <taxon>Coemansia</taxon>
    </lineage>
</organism>
<keyword evidence="1" id="KW-0175">Coiled coil</keyword>
<dbReference type="Proteomes" id="UP001140217">
    <property type="component" value="Unassembled WGS sequence"/>
</dbReference>
<dbReference type="InterPro" id="IPR028211">
    <property type="entry name" value="Ntr2"/>
</dbReference>
<feature type="coiled-coil region" evidence="1">
    <location>
        <begin position="238"/>
        <end position="286"/>
    </location>
</feature>
<dbReference type="GO" id="GO:0000390">
    <property type="term" value="P:spliceosomal complex disassembly"/>
    <property type="evidence" value="ECO:0007669"/>
    <property type="project" value="InterPro"/>
</dbReference>
<evidence type="ECO:0000256" key="1">
    <source>
        <dbReference type="SAM" id="Coils"/>
    </source>
</evidence>
<keyword evidence="4" id="KW-1185">Reference proteome</keyword>
<dbReference type="Pfam" id="PF15458">
    <property type="entry name" value="NTR2"/>
    <property type="match status" value="1"/>
</dbReference>
<feature type="compositionally biased region" description="Basic residues" evidence="2">
    <location>
        <begin position="1"/>
        <end position="14"/>
    </location>
</feature>
<sequence>MFSFKRTKGRHNIRRKDAAAADEDAADSGAADIVKRSAKPGAKQRGVATAAGLGGGSGSAAAEDAGPEGTQPAAAGVAERAGAYPFSTDGIPDSQQIYMAKKLRRERQAAQRMGGDGAEGEGEKEEEEDFIRLSDDMESSRLDGPGEEDTLGDIAVEGEDEHDAVIVDKAERAEFNRVARMAMDESIAQAHSDRDDDWESAQLRSAGVPALPRAAGEQPRAPEDEGFELDREQLRFMLAQEEGQLAVEEERLTTARKRLAAAEAALEDLGRQIEHAQKQYDRFLALTKAAA</sequence>
<dbReference type="OrthoDB" id="5599645at2759"/>
<dbReference type="EMBL" id="JANBUL010000050">
    <property type="protein sequence ID" value="KAJ2783321.1"/>
    <property type="molecule type" value="Genomic_DNA"/>
</dbReference>
<dbReference type="GO" id="GO:0071008">
    <property type="term" value="C:U2-type post-mRNA release spliceosomal complex"/>
    <property type="evidence" value="ECO:0007669"/>
    <property type="project" value="InterPro"/>
</dbReference>
<comment type="caution">
    <text evidence="3">The sequence shown here is derived from an EMBL/GenBank/DDBJ whole genome shotgun (WGS) entry which is preliminary data.</text>
</comment>
<dbReference type="AlphaFoldDB" id="A0A9W8LK49"/>
<reference evidence="3" key="1">
    <citation type="submission" date="2022-07" db="EMBL/GenBank/DDBJ databases">
        <title>Phylogenomic reconstructions and comparative analyses of Kickxellomycotina fungi.</title>
        <authorList>
            <person name="Reynolds N.K."/>
            <person name="Stajich J.E."/>
            <person name="Barry K."/>
            <person name="Grigoriev I.V."/>
            <person name="Crous P."/>
            <person name="Smith M.E."/>
        </authorList>
    </citation>
    <scope>NUCLEOTIDE SEQUENCE</scope>
    <source>
        <strain evidence="3">NBRC 105414</strain>
    </source>
</reference>
<evidence type="ECO:0000313" key="3">
    <source>
        <dbReference type="EMBL" id="KAJ2783321.1"/>
    </source>
</evidence>
<feature type="region of interest" description="Disordered" evidence="2">
    <location>
        <begin position="187"/>
        <end position="226"/>
    </location>
</feature>
<evidence type="ECO:0000313" key="4">
    <source>
        <dbReference type="Proteomes" id="UP001140217"/>
    </source>
</evidence>
<name>A0A9W8LK49_9FUNG</name>
<feature type="compositionally biased region" description="Acidic residues" evidence="2">
    <location>
        <begin position="118"/>
        <end position="129"/>
    </location>
</feature>
<feature type="compositionally biased region" description="Low complexity" evidence="2">
    <location>
        <begin position="73"/>
        <end position="83"/>
    </location>
</feature>
<protein>
    <submittedName>
        <fullName evidence="3">Uncharacterized protein</fullName>
    </submittedName>
</protein>
<proteinExistence type="predicted"/>
<feature type="region of interest" description="Disordered" evidence="2">
    <location>
        <begin position="1"/>
        <end position="152"/>
    </location>
</feature>
<feature type="compositionally biased region" description="Basic and acidic residues" evidence="2">
    <location>
        <begin position="130"/>
        <end position="141"/>
    </location>
</feature>
<evidence type="ECO:0000256" key="2">
    <source>
        <dbReference type="SAM" id="MobiDB-lite"/>
    </source>
</evidence>